<keyword evidence="1" id="KW-1133">Transmembrane helix</keyword>
<name>A0ABY8VZ97_9MYCO</name>
<feature type="transmembrane region" description="Helical" evidence="1">
    <location>
        <begin position="29"/>
        <end position="51"/>
    </location>
</feature>
<reference evidence="2 3" key="1">
    <citation type="journal article" date="2023" name="Microbiol. Resour. Announc.">
        <title>Complete Genome Sequence of Mycobacterium wuenschmanii, a novel Nontuberculous Mycobacterium Isolated from a captive population of Amazon Milk Frogs.</title>
        <authorList>
            <person name="Hicks J."/>
            <person name="Zeineldin M."/>
            <person name="Ward H."/>
            <person name="Wuenschmann A."/>
            <person name="Camp P."/>
            <person name="Farrell D."/>
            <person name="Lehman K."/>
            <person name="Thacker T."/>
            <person name="Cuthbert E."/>
        </authorList>
    </citation>
    <scope>NUCLEOTIDE SEQUENCE [LARGE SCALE GENOMIC DNA]</scope>
    <source>
        <strain evidence="2 3">Wuenschmanii</strain>
    </source>
</reference>
<dbReference type="EMBL" id="CP126981">
    <property type="protein sequence ID" value="WIM88621.1"/>
    <property type="molecule type" value="Genomic_DNA"/>
</dbReference>
<gene>
    <name evidence="2" type="ORF">PT015_03765</name>
</gene>
<evidence type="ECO:0000313" key="3">
    <source>
        <dbReference type="Proteomes" id="UP001236585"/>
    </source>
</evidence>
<keyword evidence="1" id="KW-0472">Membrane</keyword>
<evidence type="ECO:0008006" key="4">
    <source>
        <dbReference type="Google" id="ProtNLM"/>
    </source>
</evidence>
<keyword evidence="3" id="KW-1185">Reference proteome</keyword>
<accession>A0ABY8VZ97</accession>
<dbReference type="Proteomes" id="UP001236585">
    <property type="component" value="Chromosome"/>
</dbReference>
<sequence>MFTVLGFSLGFLALGAVVAVINVVTMVFTIAFTVYASLALIGVVVFSVIGIRRVLDRRRSNQIQPSASLT</sequence>
<evidence type="ECO:0000313" key="2">
    <source>
        <dbReference type="EMBL" id="WIM88621.1"/>
    </source>
</evidence>
<proteinExistence type="predicted"/>
<organism evidence="2 3">
    <name type="scientific">Candidatus Mycobacterium wuenschmannii</name>
    <dbReference type="NCBI Taxonomy" id="3027808"/>
    <lineage>
        <taxon>Bacteria</taxon>
        <taxon>Bacillati</taxon>
        <taxon>Actinomycetota</taxon>
        <taxon>Actinomycetes</taxon>
        <taxon>Mycobacteriales</taxon>
        <taxon>Mycobacteriaceae</taxon>
        <taxon>Mycobacterium</taxon>
    </lineage>
</organism>
<keyword evidence="1" id="KW-0812">Transmembrane</keyword>
<protein>
    <recommendedName>
        <fullName evidence="4">Transmembrane protein</fullName>
    </recommendedName>
</protein>
<dbReference type="RefSeq" id="WP_285188903.1">
    <property type="nucleotide sequence ID" value="NZ_CP126981.1"/>
</dbReference>
<evidence type="ECO:0000256" key="1">
    <source>
        <dbReference type="SAM" id="Phobius"/>
    </source>
</evidence>